<evidence type="ECO:0000313" key="11">
    <source>
        <dbReference type="Proteomes" id="UP000663860"/>
    </source>
</evidence>
<dbReference type="Proteomes" id="UP000663860">
    <property type="component" value="Unassembled WGS sequence"/>
</dbReference>
<evidence type="ECO:0000256" key="4">
    <source>
        <dbReference type="ARBA" id="ARBA00022737"/>
    </source>
</evidence>
<feature type="region of interest" description="Disordered" evidence="9">
    <location>
        <begin position="915"/>
        <end position="952"/>
    </location>
</feature>
<keyword evidence="4" id="KW-0677">Repeat</keyword>
<accession>A0A813XEZ5</accession>
<dbReference type="SMART" id="SM00368">
    <property type="entry name" value="LRR_RI"/>
    <property type="match status" value="21"/>
</dbReference>
<feature type="region of interest" description="Disordered" evidence="9">
    <location>
        <begin position="455"/>
        <end position="476"/>
    </location>
</feature>
<dbReference type="Gene3D" id="3.80.10.10">
    <property type="entry name" value="Ribonuclease Inhibitor"/>
    <property type="match status" value="6"/>
</dbReference>
<feature type="region of interest" description="Disordered" evidence="9">
    <location>
        <begin position="498"/>
        <end position="521"/>
    </location>
</feature>
<keyword evidence="6" id="KW-0041">Annexin</keyword>
<dbReference type="PANTHER" id="PTHR24113">
    <property type="entry name" value="RAN GTPASE-ACTIVATING PROTEIN 1"/>
    <property type="match status" value="1"/>
</dbReference>
<dbReference type="SUPFAM" id="SSF47874">
    <property type="entry name" value="Annexin"/>
    <property type="match status" value="1"/>
</dbReference>
<dbReference type="CDD" id="cd00116">
    <property type="entry name" value="LRR_RI"/>
    <property type="match status" value="2"/>
</dbReference>
<comment type="similarity">
    <text evidence="1">Belongs to the annexin family.</text>
</comment>
<dbReference type="PANTHER" id="PTHR24113:SF12">
    <property type="entry name" value="RAN GTPASE-ACTIVATING PROTEIN 1"/>
    <property type="match status" value="1"/>
</dbReference>
<dbReference type="SUPFAM" id="SSF52047">
    <property type="entry name" value="RNI-like"/>
    <property type="match status" value="2"/>
</dbReference>
<keyword evidence="2" id="KW-0343">GTPase activation</keyword>
<keyword evidence="5" id="KW-0106">Calcium</keyword>
<dbReference type="GO" id="GO:0005634">
    <property type="term" value="C:nucleus"/>
    <property type="evidence" value="ECO:0007669"/>
    <property type="project" value="TreeGrafter"/>
</dbReference>
<sequence>MDMATNVKFVDTKYTLTGFNPSTKVSPNNPTTTIKYIAPRVITPNLANSFQGPFRGVAWSKVGSNIPTTATSTDHGLATLVHGSKFSTIPAIHSIDGERIIDEHRELSKLTEILCDAILRCCTLEAHNHAQELQIEWLDKNIHHNRVTIEKLFLTEMDSAKQLKKDTLQHKTKLETKLNTADEKTNTCEEKYKQILTKRNAFSKELFDYERDIAQNNVESQFLQRRIHNLEDESNFYILKNQNLHARKNRLCYELDEEKFSHQVLKSELEILEGEKITNEDVHSITLHDVRNVIDISQIAGVQPSKYYSSQLNQEVQRMRNEYEQKIEVYREELHRQFELELYRYQIHKTRPVPKVTQEHQTKLEEHQMNKKDILKQIAAIRGSSNEIINQIEIIEKQIRTVNNDQQSVFNRQRNLAMFNQLIQERERQFGEVLRTRKTLKEKVENYRERLNRHAKQTVRNDSNKRSTVHESHLSLIPPRSSIQNSLFRLSLQDLSSDKNKQEQLSQTHAPPPTIIRSTSPVQRSKYSSIIKLTDEFQDRNTLTNRRDVNIDQDCKELHRLLNDSNIDELAIIRIFCNRITHQRLKIRDRYNHLYNRNLSDDFEKILSGSLSKFLRVLLLSSIEYDCFELRRILKRPTIDENILVEILFSRSNKHIQSVKNTYKHLFHTTIEQDITDHETLSTKKIYLAILQSNRPDDNSVNDNEILKDSRDLYETGAKWHVDGSTFIQLLCSRSNLQLKHIFAAYQKFSNIDIEQTIRLRIEGSLYHTLMSIVRIIRNQARFFAYGLRKSLKGIATNEDDLNRIIVTQCEIDMAQIKTEYDRIATHSLVEHIRMNVGGYYKRALLELLRQHVQFNDRDSILQDSNKSEEIFRNENSDQSTVQWREPSNRFYSDTFIKRSILRSTSDQTIDYTKENYDRQPVRDTLNNRFDRNNQGKSNTLSTSNSRILRTPNTDRHSYTLTTLYLQWNQIGDVEAQHLVDAIRYNKTLITINLSCNRIGPIGAQYLADALQHSTTLTTLDLRKNQIEDVGAQHLANGLRHNTTLTTLRLDSNQIGPVGAQHLANGLRHNITLTMLYLGSNQIGDVGAQYLGDVLQHNTTLITINLSCNQIGPVGAHYLDDGLRCNTILTSLDLHYNQIGDVGAQHLADALQHNTALTELLLVRNRIGDVGAQHLADGLRNNTTLVTLYLSFNQIGDVGAQYLADGLRNNTALTTLFLTKNRIGDVGAQHLGDVLQHNTTLTTLQLNSNQIGPVGAQYLADGLRRNTALTTLDLFSNEIKGVGAQRLADALQHNATLTTLNLGLNDIGAVGAQHLATALQHNKTLTTLDLSSNRIGVVGAEHLADALQHNTTLTTLLLERNGIEAVGAEHLANALQHNTTLATLNLDYNGVGAVGAQHLADALQHNTTLTSLDIRCNGIGDVGAQHLADALQHNKTLTTLNLGRNGIEAVGAEHLVDALQHNKTLTSLDIRCNRIGDVGAQHFADALQHNTTLTSLDLSDNGIGAVGAQNLADALQHNTTVIALNLNGNGVGDEAEHIISEFLKRNRTGGQS</sequence>
<keyword evidence="8" id="KW-0175">Coiled coil</keyword>
<dbReference type="GO" id="GO:0005544">
    <property type="term" value="F:calcium-dependent phospholipid binding"/>
    <property type="evidence" value="ECO:0007669"/>
    <property type="project" value="UniProtKB-KW"/>
</dbReference>
<protein>
    <submittedName>
        <fullName evidence="10">Uncharacterized protein</fullName>
    </submittedName>
</protein>
<dbReference type="InterPro" id="IPR032675">
    <property type="entry name" value="LRR_dom_sf"/>
</dbReference>
<dbReference type="PROSITE" id="PS51897">
    <property type="entry name" value="ANNEXIN_2"/>
    <property type="match status" value="4"/>
</dbReference>
<dbReference type="FunFam" id="1.10.220.10:FF:000002">
    <property type="entry name" value="Annexin"/>
    <property type="match status" value="1"/>
</dbReference>
<comment type="caution">
    <text evidence="10">The sequence shown here is derived from an EMBL/GenBank/DDBJ whole genome shotgun (WGS) entry which is preliminary data.</text>
</comment>
<organism evidence="10 11">
    <name type="scientific">Adineta steineri</name>
    <dbReference type="NCBI Taxonomy" id="433720"/>
    <lineage>
        <taxon>Eukaryota</taxon>
        <taxon>Metazoa</taxon>
        <taxon>Spiralia</taxon>
        <taxon>Gnathifera</taxon>
        <taxon>Rotifera</taxon>
        <taxon>Eurotatoria</taxon>
        <taxon>Bdelloidea</taxon>
        <taxon>Adinetida</taxon>
        <taxon>Adinetidae</taxon>
        <taxon>Adineta</taxon>
    </lineage>
</organism>
<keyword evidence="7" id="KW-0111">Calcium/phospholipid-binding</keyword>
<dbReference type="InterPro" id="IPR018502">
    <property type="entry name" value="Annexin_repeat"/>
</dbReference>
<evidence type="ECO:0000256" key="1">
    <source>
        <dbReference type="ARBA" id="ARBA00007831"/>
    </source>
</evidence>
<feature type="compositionally biased region" description="Polar residues" evidence="9">
    <location>
        <begin position="935"/>
        <end position="952"/>
    </location>
</feature>
<feature type="coiled-coil region" evidence="8">
    <location>
        <begin position="309"/>
        <end position="340"/>
    </location>
</feature>
<dbReference type="InterPro" id="IPR001464">
    <property type="entry name" value="Annexin"/>
</dbReference>
<dbReference type="GO" id="GO:0006913">
    <property type="term" value="P:nucleocytoplasmic transport"/>
    <property type="evidence" value="ECO:0007669"/>
    <property type="project" value="TreeGrafter"/>
</dbReference>
<dbReference type="GO" id="GO:0005096">
    <property type="term" value="F:GTPase activator activity"/>
    <property type="evidence" value="ECO:0007669"/>
    <property type="project" value="UniProtKB-KW"/>
</dbReference>
<proteinExistence type="inferred from homology"/>
<gene>
    <name evidence="10" type="ORF">IZO911_LOCUS10393</name>
</gene>
<dbReference type="GO" id="GO:0031267">
    <property type="term" value="F:small GTPase binding"/>
    <property type="evidence" value="ECO:0007669"/>
    <property type="project" value="TreeGrafter"/>
</dbReference>
<dbReference type="EMBL" id="CAJNOE010000075">
    <property type="protein sequence ID" value="CAF0865946.1"/>
    <property type="molecule type" value="Genomic_DNA"/>
</dbReference>
<dbReference type="InterPro" id="IPR027038">
    <property type="entry name" value="RanGap"/>
</dbReference>
<dbReference type="Pfam" id="PF13516">
    <property type="entry name" value="LRR_6"/>
    <property type="match status" value="21"/>
</dbReference>
<name>A0A813XEZ5_9BILA</name>
<dbReference type="InterPro" id="IPR037104">
    <property type="entry name" value="Annexin_sf"/>
</dbReference>
<evidence type="ECO:0000256" key="6">
    <source>
        <dbReference type="ARBA" id="ARBA00023216"/>
    </source>
</evidence>
<evidence type="ECO:0000256" key="9">
    <source>
        <dbReference type="SAM" id="MobiDB-lite"/>
    </source>
</evidence>
<dbReference type="GO" id="GO:0005829">
    <property type="term" value="C:cytosol"/>
    <property type="evidence" value="ECO:0007669"/>
    <property type="project" value="TreeGrafter"/>
</dbReference>
<evidence type="ECO:0000256" key="5">
    <source>
        <dbReference type="ARBA" id="ARBA00022837"/>
    </source>
</evidence>
<dbReference type="GO" id="GO:0005509">
    <property type="term" value="F:calcium ion binding"/>
    <property type="evidence" value="ECO:0007669"/>
    <property type="project" value="InterPro"/>
</dbReference>
<evidence type="ECO:0000256" key="2">
    <source>
        <dbReference type="ARBA" id="ARBA00022468"/>
    </source>
</evidence>
<dbReference type="InterPro" id="IPR001611">
    <property type="entry name" value="Leu-rich_rpt"/>
</dbReference>
<evidence type="ECO:0000256" key="7">
    <source>
        <dbReference type="ARBA" id="ARBA00023302"/>
    </source>
</evidence>
<evidence type="ECO:0000256" key="8">
    <source>
        <dbReference type="SAM" id="Coils"/>
    </source>
</evidence>
<reference evidence="10" key="1">
    <citation type="submission" date="2021-02" db="EMBL/GenBank/DDBJ databases">
        <authorList>
            <person name="Nowell W R."/>
        </authorList>
    </citation>
    <scope>NUCLEOTIDE SEQUENCE</scope>
</reference>
<dbReference type="Gene3D" id="1.10.220.10">
    <property type="entry name" value="Annexin"/>
    <property type="match status" value="4"/>
</dbReference>
<dbReference type="PRINTS" id="PR00196">
    <property type="entry name" value="ANNEXIN"/>
</dbReference>
<dbReference type="Pfam" id="PF00191">
    <property type="entry name" value="Annexin"/>
    <property type="match status" value="4"/>
</dbReference>
<evidence type="ECO:0000313" key="10">
    <source>
        <dbReference type="EMBL" id="CAF0865946.1"/>
    </source>
</evidence>
<dbReference type="SMART" id="SM00335">
    <property type="entry name" value="ANX"/>
    <property type="match status" value="4"/>
</dbReference>
<keyword evidence="3" id="KW-0433">Leucine-rich repeat</keyword>
<feature type="compositionally biased region" description="Basic and acidic residues" evidence="9">
    <location>
        <begin position="462"/>
        <end position="473"/>
    </location>
</feature>
<evidence type="ECO:0000256" key="3">
    <source>
        <dbReference type="ARBA" id="ARBA00022614"/>
    </source>
</evidence>
<dbReference type="GO" id="GO:0048471">
    <property type="term" value="C:perinuclear region of cytoplasm"/>
    <property type="evidence" value="ECO:0007669"/>
    <property type="project" value="TreeGrafter"/>
</dbReference>